<dbReference type="RefSeq" id="WP_027828596.1">
    <property type="nucleotide sequence ID" value="NZ_AUEH01000023.1"/>
</dbReference>
<accession>A0A0R1XTB0</accession>
<evidence type="ECO:0000313" key="3">
    <source>
        <dbReference type="Proteomes" id="UP000050949"/>
    </source>
</evidence>
<reference evidence="2 3" key="1">
    <citation type="journal article" date="2015" name="Genome Announc.">
        <title>Expanding the biotechnology potential of lactobacilli through comparative genomics of 213 strains and associated genera.</title>
        <authorList>
            <person name="Sun Z."/>
            <person name="Harris H.M."/>
            <person name="McCann A."/>
            <person name="Guo C."/>
            <person name="Argimon S."/>
            <person name="Zhang W."/>
            <person name="Yang X."/>
            <person name="Jeffery I.B."/>
            <person name="Cooney J.C."/>
            <person name="Kagawa T.F."/>
            <person name="Liu W."/>
            <person name="Song Y."/>
            <person name="Salvetti E."/>
            <person name="Wrobel A."/>
            <person name="Rasinkangas P."/>
            <person name="Parkhill J."/>
            <person name="Rea M.C."/>
            <person name="O'Sullivan O."/>
            <person name="Ritari J."/>
            <person name="Douillard F.P."/>
            <person name="Paul Ross R."/>
            <person name="Yang R."/>
            <person name="Briner A.E."/>
            <person name="Felis G.E."/>
            <person name="de Vos W.M."/>
            <person name="Barrangou R."/>
            <person name="Klaenhammer T.R."/>
            <person name="Caufield P.W."/>
            <person name="Cui Y."/>
            <person name="Zhang H."/>
            <person name="O'Toole P.W."/>
        </authorList>
    </citation>
    <scope>NUCLEOTIDE SEQUENCE [LARGE SCALE GENOMIC DNA]</scope>
    <source>
        <strain evidence="2 3">DSM 16991</strain>
    </source>
</reference>
<evidence type="ECO:0000313" key="2">
    <source>
        <dbReference type="EMBL" id="KRM29868.1"/>
    </source>
</evidence>
<feature type="transmembrane region" description="Helical" evidence="1">
    <location>
        <begin position="186"/>
        <end position="204"/>
    </location>
</feature>
<feature type="transmembrane region" description="Helical" evidence="1">
    <location>
        <begin position="163"/>
        <end position="180"/>
    </location>
</feature>
<name>A0A0R1XTB0_9LACO</name>
<dbReference type="EMBL" id="AZFW01000009">
    <property type="protein sequence ID" value="KRM29868.1"/>
    <property type="molecule type" value="Genomic_DNA"/>
</dbReference>
<feature type="transmembrane region" description="Helical" evidence="1">
    <location>
        <begin position="20"/>
        <end position="42"/>
    </location>
</feature>
<gene>
    <name evidence="2" type="ORF">FC91_GL000240</name>
</gene>
<keyword evidence="1" id="KW-0812">Transmembrane</keyword>
<feature type="transmembrane region" description="Helical" evidence="1">
    <location>
        <begin position="48"/>
        <end position="69"/>
    </location>
</feature>
<dbReference type="Proteomes" id="UP000050949">
    <property type="component" value="Unassembled WGS sequence"/>
</dbReference>
<evidence type="ECO:0000256" key="1">
    <source>
        <dbReference type="SAM" id="Phobius"/>
    </source>
</evidence>
<feature type="transmembrane region" description="Helical" evidence="1">
    <location>
        <begin position="90"/>
        <end position="112"/>
    </location>
</feature>
<protein>
    <submittedName>
        <fullName evidence="2">Uncharacterized protein</fullName>
    </submittedName>
</protein>
<dbReference type="AlphaFoldDB" id="A0A0R1XTB0"/>
<comment type="caution">
    <text evidence="2">The sequence shown here is derived from an EMBL/GenBank/DDBJ whole genome shotgun (WGS) entry which is preliminary data.</text>
</comment>
<keyword evidence="1" id="KW-0472">Membrane</keyword>
<dbReference type="eggNOG" id="ENOG5030B9N">
    <property type="taxonomic scope" value="Bacteria"/>
</dbReference>
<proteinExistence type="predicted"/>
<dbReference type="PATRIC" id="fig|1122147.4.peg.251"/>
<feature type="transmembrane region" description="Helical" evidence="1">
    <location>
        <begin position="118"/>
        <end position="142"/>
    </location>
</feature>
<organism evidence="2 3">
    <name type="scientific">Schleiferilactobacillus harbinensis DSM 16991</name>
    <dbReference type="NCBI Taxonomy" id="1122147"/>
    <lineage>
        <taxon>Bacteria</taxon>
        <taxon>Bacillati</taxon>
        <taxon>Bacillota</taxon>
        <taxon>Bacilli</taxon>
        <taxon>Lactobacillales</taxon>
        <taxon>Lactobacillaceae</taxon>
        <taxon>Schleiferilactobacillus</taxon>
    </lineage>
</organism>
<keyword evidence="1" id="KW-1133">Transmembrane helix</keyword>
<sequence length="215" mass="24131">MDLLDMSRLMRLIERLGNVVISSGLLLMTNLPLAFSLAFIPIQRNNVLILIGLSVTLGPSLTALNYAYFHGDTLVRHFFKGYRDNWRQAWALFSGLTGLLLLFTYDSLFVLANPQFQFFLIPLVFVLAFLVLLGFYTALLLARYTGSIRNQVRNAAILTGRHGFRNIGLLVFVSSVFLVTKATNMPLLQLLLAGVIAIGSFYWLRGTLERVISKP</sequence>